<keyword evidence="3" id="KW-0862">Zinc</keyword>
<name>A0A0M0JWB2_9EUKA</name>
<dbReference type="OrthoDB" id="660555at2759"/>
<dbReference type="PROSITE" id="PS50178">
    <property type="entry name" value="ZF_FYVE"/>
    <property type="match status" value="1"/>
</dbReference>
<evidence type="ECO:0000256" key="1">
    <source>
        <dbReference type="ARBA" id="ARBA00022723"/>
    </source>
</evidence>
<dbReference type="EMBL" id="JWZX01002199">
    <property type="protein sequence ID" value="KOO30587.1"/>
    <property type="molecule type" value="Genomic_DNA"/>
</dbReference>
<protein>
    <recommendedName>
        <fullName evidence="6">FYVE-type domain-containing protein</fullName>
    </recommendedName>
</protein>
<sequence>MPKSGPENCPQWRPVSAKVLRVGDVVRVSTKQRIPPATCRATRRGASHRSSTASPVAPVLRLRKEGWALDRNYPPCHLCKATFALINRRHHCRICALILCEACTTNTMATAGARTNATGSTRGGLRPARTTARVQLRGHGDPPPLRARTTMRVAAPLASPFSRAPEDGQPIAPDSAPVRVRVCSACWALHADTTGVASTDAAAGGPTETRAVHSSLFADRMRRNGYATLAHLATGVSLARAATFEVAQADTKGGRRRFVVATDTNLVHVHDEAARRLFPRHAPALESLANRLRVFAAAEDDDEVTRMRRRLGTIDPEDLQNRMELFLKLLMQCGHEILELWVTNGAHYLDKEQFDKEAVLLVMVVLRVAGWHLPSPFNNVEAGFDILFDVAATLDSEHTWWASVPLQALTERMRTHRNPNGGPSSRGQLSEDLSCLALAYRVLYYLLPIYITLVCCKDRGHAAAGRLMARDFNKTHEALEFTTSVFQFASEIAFTNMDFFVDQDASIFDLPEDAPWGIWVSLALGGRISCYQCRAPTILTHLAPWDDKFEHSYLALVASRLRFLAASDQFHFISELWTGDVGQSKLLKILTCLSTQGPNLLRSGIASLGRLQGIDLSFRGLEQAGTWYQIPGSDHVRVPVAPLRVSDAPHIVPRGKQGVHAQV</sequence>
<dbReference type="InterPro" id="IPR000306">
    <property type="entry name" value="Znf_FYVE"/>
</dbReference>
<evidence type="ECO:0000256" key="2">
    <source>
        <dbReference type="ARBA" id="ARBA00022771"/>
    </source>
</evidence>
<evidence type="ECO:0000259" key="6">
    <source>
        <dbReference type="PROSITE" id="PS50178"/>
    </source>
</evidence>
<dbReference type="InterPro" id="IPR017455">
    <property type="entry name" value="Znf_FYVE-rel"/>
</dbReference>
<feature type="region of interest" description="Disordered" evidence="5">
    <location>
        <begin position="114"/>
        <end position="147"/>
    </location>
</feature>
<keyword evidence="2 4" id="KW-0863">Zinc-finger</keyword>
<proteinExistence type="predicted"/>
<keyword evidence="8" id="KW-1185">Reference proteome</keyword>
<evidence type="ECO:0000256" key="3">
    <source>
        <dbReference type="ARBA" id="ARBA00022833"/>
    </source>
</evidence>
<evidence type="ECO:0000256" key="5">
    <source>
        <dbReference type="SAM" id="MobiDB-lite"/>
    </source>
</evidence>
<evidence type="ECO:0000313" key="8">
    <source>
        <dbReference type="Proteomes" id="UP000037460"/>
    </source>
</evidence>
<keyword evidence="1" id="KW-0479">Metal-binding</keyword>
<comment type="caution">
    <text evidence="7">The sequence shown here is derived from an EMBL/GenBank/DDBJ whole genome shotgun (WGS) entry which is preliminary data.</text>
</comment>
<reference evidence="8" key="1">
    <citation type="journal article" date="2015" name="PLoS Genet.">
        <title>Genome Sequence and Transcriptome Analyses of Chrysochromulina tobin: Metabolic Tools for Enhanced Algal Fitness in the Prominent Order Prymnesiales (Haptophyceae).</title>
        <authorList>
            <person name="Hovde B.T."/>
            <person name="Deodato C.R."/>
            <person name="Hunsperger H.M."/>
            <person name="Ryken S.A."/>
            <person name="Yost W."/>
            <person name="Jha R.K."/>
            <person name="Patterson J."/>
            <person name="Monnat R.J. Jr."/>
            <person name="Barlow S.B."/>
            <person name="Starkenburg S.R."/>
            <person name="Cattolico R.A."/>
        </authorList>
    </citation>
    <scope>NUCLEOTIDE SEQUENCE</scope>
    <source>
        <strain evidence="8">CCMP291</strain>
    </source>
</reference>
<evidence type="ECO:0000256" key="4">
    <source>
        <dbReference type="PROSITE-ProRule" id="PRU00091"/>
    </source>
</evidence>
<dbReference type="SMART" id="SM00064">
    <property type="entry name" value="FYVE"/>
    <property type="match status" value="1"/>
</dbReference>
<gene>
    <name evidence="7" type="ORF">Ctob_003972</name>
</gene>
<accession>A0A0M0JWB2</accession>
<feature type="domain" description="FYVE-type" evidence="6">
    <location>
        <begin position="70"/>
        <end position="191"/>
    </location>
</feature>
<dbReference type="SUPFAM" id="SSF57903">
    <property type="entry name" value="FYVE/PHD zinc finger"/>
    <property type="match status" value="1"/>
</dbReference>
<dbReference type="GO" id="GO:0008270">
    <property type="term" value="F:zinc ion binding"/>
    <property type="evidence" value="ECO:0007669"/>
    <property type="project" value="UniProtKB-KW"/>
</dbReference>
<organism evidence="7 8">
    <name type="scientific">Chrysochromulina tobinii</name>
    <dbReference type="NCBI Taxonomy" id="1460289"/>
    <lineage>
        <taxon>Eukaryota</taxon>
        <taxon>Haptista</taxon>
        <taxon>Haptophyta</taxon>
        <taxon>Prymnesiophyceae</taxon>
        <taxon>Prymnesiales</taxon>
        <taxon>Chrysochromulinaceae</taxon>
        <taxon>Chrysochromulina</taxon>
    </lineage>
</organism>
<dbReference type="Gene3D" id="3.30.40.10">
    <property type="entry name" value="Zinc/RING finger domain, C3HC4 (zinc finger)"/>
    <property type="match status" value="1"/>
</dbReference>
<dbReference type="AlphaFoldDB" id="A0A0M0JWB2"/>
<dbReference type="InterPro" id="IPR011011">
    <property type="entry name" value="Znf_FYVE_PHD"/>
</dbReference>
<evidence type="ECO:0000313" key="7">
    <source>
        <dbReference type="EMBL" id="KOO30587.1"/>
    </source>
</evidence>
<dbReference type="Proteomes" id="UP000037460">
    <property type="component" value="Unassembled WGS sequence"/>
</dbReference>
<dbReference type="Pfam" id="PF01363">
    <property type="entry name" value="FYVE"/>
    <property type="match status" value="1"/>
</dbReference>
<dbReference type="InterPro" id="IPR013083">
    <property type="entry name" value="Znf_RING/FYVE/PHD"/>
</dbReference>